<reference evidence="2 3" key="2">
    <citation type="submission" date="2018-11" db="EMBL/GenBank/DDBJ databases">
        <authorList>
            <consortium name="Pathogen Informatics"/>
        </authorList>
    </citation>
    <scope>NUCLEOTIDE SEQUENCE [LARGE SCALE GENOMIC DNA]</scope>
    <source>
        <strain evidence="2 3">Egypt</strain>
    </source>
</reference>
<evidence type="ECO:0000256" key="1">
    <source>
        <dbReference type="SAM" id="MobiDB-lite"/>
    </source>
</evidence>
<feature type="region of interest" description="Disordered" evidence="1">
    <location>
        <begin position="18"/>
        <end position="44"/>
    </location>
</feature>
<proteinExistence type="predicted"/>
<name>A0A183A7K0_9TREM</name>
<evidence type="ECO:0000313" key="2">
    <source>
        <dbReference type="EMBL" id="VDP67875.1"/>
    </source>
</evidence>
<dbReference type="WBParaSite" id="ECPE_0000293801-mRNA-1">
    <property type="protein sequence ID" value="ECPE_0000293801-mRNA-1"/>
    <property type="gene ID" value="ECPE_0000293801"/>
</dbReference>
<dbReference type="EMBL" id="UZAN01039964">
    <property type="protein sequence ID" value="VDP67875.1"/>
    <property type="molecule type" value="Genomic_DNA"/>
</dbReference>
<dbReference type="AlphaFoldDB" id="A0A183A7K0"/>
<protein>
    <submittedName>
        <fullName evidence="2 4">Uncharacterized protein</fullName>
    </submittedName>
</protein>
<feature type="compositionally biased region" description="Acidic residues" evidence="1">
    <location>
        <begin position="188"/>
        <end position="197"/>
    </location>
</feature>
<accession>A0A183A7K0</accession>
<organism evidence="4">
    <name type="scientific">Echinostoma caproni</name>
    <dbReference type="NCBI Taxonomy" id="27848"/>
    <lineage>
        <taxon>Eukaryota</taxon>
        <taxon>Metazoa</taxon>
        <taxon>Spiralia</taxon>
        <taxon>Lophotrochozoa</taxon>
        <taxon>Platyhelminthes</taxon>
        <taxon>Trematoda</taxon>
        <taxon>Digenea</taxon>
        <taxon>Plagiorchiida</taxon>
        <taxon>Echinostomata</taxon>
        <taxon>Echinostomatoidea</taxon>
        <taxon>Echinostomatidae</taxon>
        <taxon>Echinostoma</taxon>
    </lineage>
</organism>
<keyword evidence="3" id="KW-1185">Reference proteome</keyword>
<dbReference type="Proteomes" id="UP000272942">
    <property type="component" value="Unassembled WGS sequence"/>
</dbReference>
<evidence type="ECO:0000313" key="4">
    <source>
        <dbReference type="WBParaSite" id="ECPE_0000293801-mRNA-1"/>
    </source>
</evidence>
<sequence>MLTLKDHFSAVDGNLADQTSRDSTVNCHSPPGSMNESWSSSLMTTESIASDEQLTERAKHLKLYSFPHLLQTTKSSIEKEADKLASRIRQLSGRRNFARLERERVRVKREILEDSLTSRRIKDLVEKRVREQKDTQSADHIGISVEKSDAPVTESTSTAITPKSSVMVEDAGGCGEYQEELSMSNSSTDDEDSESSE</sequence>
<feature type="compositionally biased region" description="Polar residues" evidence="1">
    <location>
        <begin position="153"/>
        <end position="164"/>
    </location>
</feature>
<gene>
    <name evidence="2" type="ORF">ECPE_LOCUS2935</name>
</gene>
<reference evidence="4" key="1">
    <citation type="submission" date="2016-06" db="UniProtKB">
        <authorList>
            <consortium name="WormBaseParasite"/>
        </authorList>
    </citation>
    <scope>IDENTIFICATION</scope>
</reference>
<evidence type="ECO:0000313" key="3">
    <source>
        <dbReference type="Proteomes" id="UP000272942"/>
    </source>
</evidence>
<dbReference type="OrthoDB" id="6265111at2759"/>
<feature type="region of interest" description="Disordered" evidence="1">
    <location>
        <begin position="129"/>
        <end position="197"/>
    </location>
</feature>